<feature type="chain" id="PRO_5038575543" description="SGNH hydrolase-type esterase domain-containing protein" evidence="1">
    <location>
        <begin position="21"/>
        <end position="221"/>
    </location>
</feature>
<reference evidence="3 4" key="1">
    <citation type="submission" date="2018-05" db="EMBL/GenBank/DDBJ databases">
        <title>Amnibacterium sp. M8JJ-5, whole genome shotgun sequence.</title>
        <authorList>
            <person name="Tuo L."/>
        </authorList>
    </citation>
    <scope>NUCLEOTIDE SEQUENCE [LARGE SCALE GENOMIC DNA]</scope>
    <source>
        <strain evidence="3 4">M8JJ-5</strain>
    </source>
</reference>
<dbReference type="Gene3D" id="3.40.50.1110">
    <property type="entry name" value="SGNH hydrolase"/>
    <property type="match status" value="1"/>
</dbReference>
<dbReference type="Pfam" id="PF13472">
    <property type="entry name" value="Lipase_GDSL_2"/>
    <property type="match status" value="1"/>
</dbReference>
<dbReference type="InterPro" id="IPR013830">
    <property type="entry name" value="SGNH_hydro"/>
</dbReference>
<feature type="signal peptide" evidence="1">
    <location>
        <begin position="1"/>
        <end position="20"/>
    </location>
</feature>
<evidence type="ECO:0000313" key="3">
    <source>
        <dbReference type="EMBL" id="PVZ95394.1"/>
    </source>
</evidence>
<name>A0A2V1HY88_9MICO</name>
<proteinExistence type="predicted"/>
<protein>
    <recommendedName>
        <fullName evidence="2">SGNH hydrolase-type esterase domain-containing protein</fullName>
    </recommendedName>
</protein>
<dbReference type="AlphaFoldDB" id="A0A2V1HY88"/>
<dbReference type="EMBL" id="QEOP01000001">
    <property type="protein sequence ID" value="PVZ95394.1"/>
    <property type="molecule type" value="Genomic_DNA"/>
</dbReference>
<evidence type="ECO:0000256" key="1">
    <source>
        <dbReference type="SAM" id="SignalP"/>
    </source>
</evidence>
<dbReference type="PROSITE" id="PS51257">
    <property type="entry name" value="PROKAR_LIPOPROTEIN"/>
    <property type="match status" value="1"/>
</dbReference>
<organism evidence="3 4">
    <name type="scientific">Amnibacterium flavum</name>
    <dbReference type="NCBI Taxonomy" id="2173173"/>
    <lineage>
        <taxon>Bacteria</taxon>
        <taxon>Bacillati</taxon>
        <taxon>Actinomycetota</taxon>
        <taxon>Actinomycetes</taxon>
        <taxon>Micrococcales</taxon>
        <taxon>Microbacteriaceae</taxon>
        <taxon>Amnibacterium</taxon>
    </lineage>
</organism>
<evidence type="ECO:0000259" key="2">
    <source>
        <dbReference type="Pfam" id="PF13472"/>
    </source>
</evidence>
<dbReference type="OrthoDB" id="5120283at2"/>
<keyword evidence="1" id="KW-0732">Signal</keyword>
<dbReference type="InterPro" id="IPR036514">
    <property type="entry name" value="SGNH_hydro_sf"/>
</dbReference>
<dbReference type="RefSeq" id="WP_116755129.1">
    <property type="nucleotide sequence ID" value="NZ_JBHUEX010000001.1"/>
</dbReference>
<dbReference type="SUPFAM" id="SSF52266">
    <property type="entry name" value="SGNH hydrolase"/>
    <property type="match status" value="1"/>
</dbReference>
<evidence type="ECO:0000313" key="4">
    <source>
        <dbReference type="Proteomes" id="UP000244893"/>
    </source>
</evidence>
<gene>
    <name evidence="3" type="ORF">DDQ50_02430</name>
</gene>
<sequence>MTRRAAIVAALALVSLLAGCAGVDPVRPAVLPTPSPSVSTPTTFAVVGDSLSAGCVPYPGTTPDDCSWIFSADDDPRLEYVGGWVQSGAQSTLMAESVSPGRADVLVILAGTNNVFGNVPLSRLQTDLDSITDTVESRDVLLLAIPPMESEAGTTTVADVNAYLKLLAADRGWNYFDPWSEYRAEDGHWVTGVAPDGVHPTADIQQTTGRRIAAYIDGLTL</sequence>
<dbReference type="Proteomes" id="UP000244893">
    <property type="component" value="Unassembled WGS sequence"/>
</dbReference>
<comment type="caution">
    <text evidence="3">The sequence shown here is derived from an EMBL/GenBank/DDBJ whole genome shotgun (WGS) entry which is preliminary data.</text>
</comment>
<feature type="domain" description="SGNH hydrolase-type esterase" evidence="2">
    <location>
        <begin position="46"/>
        <end position="205"/>
    </location>
</feature>
<accession>A0A2V1HY88</accession>
<keyword evidence="4" id="KW-1185">Reference proteome</keyword>